<comment type="subcellular location">
    <subcellularLocation>
        <location evidence="2">Cell inner membrane</location>
        <topology evidence="2">Peripheral membrane protein</topology>
        <orientation evidence="2">Cytoplasmic side</orientation>
    </subcellularLocation>
</comment>
<dbReference type="Pfam" id="PF00437">
    <property type="entry name" value="T2SSE"/>
    <property type="match status" value="1"/>
</dbReference>
<proteinExistence type="inferred from homology"/>
<protein>
    <recommendedName>
        <fullName evidence="2">Type IV secretion system protein</fullName>
    </recommendedName>
</protein>
<dbReference type="GO" id="GO:0005524">
    <property type="term" value="F:ATP binding"/>
    <property type="evidence" value="ECO:0007669"/>
    <property type="project" value="UniProtKB-UniRule"/>
</dbReference>
<sequence>MSEIASFRAKLAPLVDYLDDAEVTELAINRPRELWLGRQGQRYMEHVEVPDLTFGLLESLAEVTASYTSQETDRERPLLAATIPIDLSDGIADAERGGYRVQVVRPPAVEEQTIALCIRKPTLLDIGLSEYSKHGAFADVNRQVEEGEFSDDRLRELYKASRWEAFLRGAVRAHKNIVISAGTNAGKTTLLNALLKEIPEHERVVTIEDSREVRPPQRNCLHMLYSRGGQGVAKVTAVDLLEAMLRLTPDRPIMGELRGAEAYSYLELLNSGHTGSITTIHADSPNLMFDRLAQMVMRFGSPMPKDQIIDYARSLIQVVVQFKRSADGRRYVSEIQYEGA</sequence>
<dbReference type="OrthoDB" id="9810761at2"/>
<keyword evidence="2" id="KW-0997">Cell inner membrane</keyword>
<keyword evidence="5" id="KW-1185">Reference proteome</keyword>
<comment type="function">
    <text evidence="2">Part of the Type IV secretion system.</text>
</comment>
<dbReference type="GO" id="GO:0005886">
    <property type="term" value="C:plasma membrane"/>
    <property type="evidence" value="ECO:0007669"/>
    <property type="project" value="UniProtKB-SubCell"/>
</dbReference>
<name>A0A158K2V4_9BURK</name>
<dbReference type="InterPro" id="IPR001482">
    <property type="entry name" value="T2SS/T4SS_dom"/>
</dbReference>
<comment type="similarity">
    <text evidence="1 2">Belongs to the GSP E family.</text>
</comment>
<comment type="caution">
    <text evidence="4">The sequence shown here is derived from an EMBL/GenBank/DDBJ whole genome shotgun (WGS) entry which is preliminary data.</text>
</comment>
<dbReference type="GO" id="GO:0044097">
    <property type="term" value="P:secretion by the type IV secretion system"/>
    <property type="evidence" value="ECO:0007669"/>
    <property type="project" value="InterPro"/>
</dbReference>
<dbReference type="PANTHER" id="PTHR30486:SF6">
    <property type="entry name" value="TYPE IV PILUS RETRACTATION ATPASE PILT"/>
    <property type="match status" value="1"/>
</dbReference>
<evidence type="ECO:0000313" key="5">
    <source>
        <dbReference type="Proteomes" id="UP000054925"/>
    </source>
</evidence>
<evidence type="ECO:0000256" key="1">
    <source>
        <dbReference type="ARBA" id="ARBA00006611"/>
    </source>
</evidence>
<dbReference type="GO" id="GO:0043684">
    <property type="term" value="C:type IV secretion system complex"/>
    <property type="evidence" value="ECO:0007669"/>
    <property type="project" value="UniProtKB-UniRule"/>
</dbReference>
<dbReference type="SUPFAM" id="SSF52540">
    <property type="entry name" value="P-loop containing nucleoside triphosphate hydrolases"/>
    <property type="match status" value="1"/>
</dbReference>
<dbReference type="CDD" id="cd01130">
    <property type="entry name" value="VirB11-like_ATPase"/>
    <property type="match status" value="1"/>
</dbReference>
<dbReference type="Proteomes" id="UP000054925">
    <property type="component" value="Unassembled WGS sequence"/>
</dbReference>
<evidence type="ECO:0000256" key="2">
    <source>
        <dbReference type="RuleBase" id="RU366071"/>
    </source>
</evidence>
<keyword evidence="2" id="KW-0067">ATP-binding</keyword>
<dbReference type="EMBL" id="FCOL02000034">
    <property type="protein sequence ID" value="SAL75456.1"/>
    <property type="molecule type" value="Genomic_DNA"/>
</dbReference>
<gene>
    <name evidence="4" type="ORF">AWB67_04764</name>
</gene>
<evidence type="ECO:0000313" key="4">
    <source>
        <dbReference type="EMBL" id="SAL75456.1"/>
    </source>
</evidence>
<keyword evidence="2" id="KW-0472">Membrane</keyword>
<dbReference type="InterPro" id="IPR014155">
    <property type="entry name" value="VirB11"/>
</dbReference>
<reference evidence="4" key="1">
    <citation type="submission" date="2016-01" db="EMBL/GenBank/DDBJ databases">
        <authorList>
            <person name="Peeters C."/>
        </authorList>
    </citation>
    <scope>NUCLEOTIDE SEQUENCE [LARGE SCALE GENOMIC DNA]</scope>
    <source>
        <strain evidence="4">LMG 22937</strain>
    </source>
</reference>
<dbReference type="GO" id="GO:0016887">
    <property type="term" value="F:ATP hydrolysis activity"/>
    <property type="evidence" value="ECO:0007669"/>
    <property type="project" value="InterPro"/>
</dbReference>
<dbReference type="Gene3D" id="3.40.50.300">
    <property type="entry name" value="P-loop containing nucleotide triphosphate hydrolases"/>
    <property type="match status" value="1"/>
</dbReference>
<dbReference type="RefSeq" id="WP_087658643.1">
    <property type="nucleotide sequence ID" value="NZ_FCOL02000034.1"/>
</dbReference>
<feature type="domain" description="Bacterial type II secretion system protein E" evidence="3">
    <location>
        <begin position="161"/>
        <end position="299"/>
    </location>
</feature>
<keyword evidence="2" id="KW-0547">Nucleotide-binding</keyword>
<dbReference type="InterPro" id="IPR050921">
    <property type="entry name" value="T4SS_GSP_E_ATPase"/>
</dbReference>
<dbReference type="NCBIfam" id="TIGR02788">
    <property type="entry name" value="VirB11"/>
    <property type="match status" value="1"/>
</dbReference>
<dbReference type="AlphaFoldDB" id="A0A158K2V4"/>
<accession>A0A158K2V4</accession>
<evidence type="ECO:0000259" key="3">
    <source>
        <dbReference type="Pfam" id="PF00437"/>
    </source>
</evidence>
<dbReference type="Gene3D" id="3.30.450.90">
    <property type="match status" value="1"/>
</dbReference>
<keyword evidence="2" id="KW-1003">Cell membrane</keyword>
<dbReference type="InterPro" id="IPR027417">
    <property type="entry name" value="P-loop_NTPase"/>
</dbReference>
<dbReference type="PANTHER" id="PTHR30486">
    <property type="entry name" value="TWITCHING MOTILITY PROTEIN PILT"/>
    <property type="match status" value="1"/>
</dbReference>
<organism evidence="4 5">
    <name type="scientific">Caballeronia terrestris</name>
    <dbReference type="NCBI Taxonomy" id="1226301"/>
    <lineage>
        <taxon>Bacteria</taxon>
        <taxon>Pseudomonadati</taxon>
        <taxon>Pseudomonadota</taxon>
        <taxon>Betaproteobacteria</taxon>
        <taxon>Burkholderiales</taxon>
        <taxon>Burkholderiaceae</taxon>
        <taxon>Caballeronia</taxon>
    </lineage>
</organism>